<dbReference type="RefSeq" id="WP_174543323.1">
    <property type="nucleotide sequence ID" value="NZ_CBCSIS010000010.1"/>
</dbReference>
<evidence type="ECO:0000313" key="2">
    <source>
        <dbReference type="Proteomes" id="UP001236270"/>
    </source>
</evidence>
<gene>
    <name evidence="1" type="ORF">RBJ30_13270</name>
</gene>
<sequence>MSGLECIPLAAYCLMTGETAEKIKNRVKSGIWRQGTHVIKIPGEKDSWIDLTEVNQWVRTHAIPLTDEELGINWKALDEPSPVGKGKRKR</sequence>
<proteinExistence type="predicted"/>
<protein>
    <submittedName>
        <fullName evidence="1">Excisionase</fullName>
    </submittedName>
</protein>
<dbReference type="GeneID" id="61386744"/>
<dbReference type="Proteomes" id="UP001236270">
    <property type="component" value="Unassembled WGS sequence"/>
</dbReference>
<dbReference type="EMBL" id="JAVDNV010000008">
    <property type="protein sequence ID" value="MDQ2310059.1"/>
    <property type="molecule type" value="Genomic_DNA"/>
</dbReference>
<organism evidence="1 2">
    <name type="scientific">Pluralibacter gergoviae</name>
    <name type="common">Enterobacter gergoviae</name>
    <dbReference type="NCBI Taxonomy" id="61647"/>
    <lineage>
        <taxon>Bacteria</taxon>
        <taxon>Pseudomonadati</taxon>
        <taxon>Pseudomonadota</taxon>
        <taxon>Gammaproteobacteria</taxon>
        <taxon>Enterobacterales</taxon>
        <taxon>Enterobacteriaceae</taxon>
        <taxon>Pluralibacter</taxon>
    </lineage>
</organism>
<name>A0AAW8HNK2_PLUGE</name>
<dbReference type="AlphaFoldDB" id="A0AAW8HNK2"/>
<comment type="caution">
    <text evidence="1">The sequence shown here is derived from an EMBL/GenBank/DDBJ whole genome shotgun (WGS) entry which is preliminary data.</text>
</comment>
<reference evidence="1" key="1">
    <citation type="submission" date="2023-08" db="EMBL/GenBank/DDBJ databases">
        <title>WGS of pathogenic bacterial species, Los Angeles County Public Health Laboratories.</title>
        <authorList>
            <person name="Garrigues J.M."/>
            <person name="Green N.M."/>
        </authorList>
    </citation>
    <scope>NUCLEOTIDE SEQUENCE</scope>
    <source>
        <strain evidence="1">LACPHL-BACT-2023-00068</strain>
    </source>
</reference>
<accession>A0AAW8HNK2</accession>
<evidence type="ECO:0000313" key="1">
    <source>
        <dbReference type="EMBL" id="MDQ2310059.1"/>
    </source>
</evidence>